<reference evidence="8 9" key="1">
    <citation type="submission" date="2018-05" db="EMBL/GenBank/DDBJ databases">
        <title>A metagenomic window into the 2 km-deep terrestrial subsurface aquifer revealed taxonomically and functionally diverse microbial community comprising novel uncultured bacterial lineages.</title>
        <authorList>
            <person name="Kadnikov V.V."/>
            <person name="Mardanov A.V."/>
            <person name="Beletsky A.V."/>
            <person name="Banks D."/>
            <person name="Pimenov N.V."/>
            <person name="Frank Y.A."/>
            <person name="Karnachuk O.V."/>
            <person name="Ravin N.V."/>
        </authorList>
    </citation>
    <scope>NUCLEOTIDE SEQUENCE [LARGE SCALE GENOMIC DNA]</scope>
    <source>
        <strain evidence="8">BY</strain>
    </source>
</reference>
<accession>A0A2Z4Y4N7</accession>
<evidence type="ECO:0000313" key="9">
    <source>
        <dbReference type="Proteomes" id="UP000262583"/>
    </source>
</evidence>
<dbReference type="Gene3D" id="2.40.440.10">
    <property type="entry name" value="L,D-transpeptidase catalytic domain-like"/>
    <property type="match status" value="1"/>
</dbReference>
<dbReference type="GO" id="GO:0005576">
    <property type="term" value="C:extracellular region"/>
    <property type="evidence" value="ECO:0007669"/>
    <property type="project" value="TreeGrafter"/>
</dbReference>
<proteinExistence type="predicted"/>
<evidence type="ECO:0000256" key="1">
    <source>
        <dbReference type="ARBA" id="ARBA00004752"/>
    </source>
</evidence>
<dbReference type="GO" id="GO:0016740">
    <property type="term" value="F:transferase activity"/>
    <property type="evidence" value="ECO:0007669"/>
    <property type="project" value="UniProtKB-KW"/>
</dbReference>
<dbReference type="UniPathway" id="UPA00219"/>
<dbReference type="InterPro" id="IPR050979">
    <property type="entry name" value="LD-transpeptidase"/>
</dbReference>
<dbReference type="GO" id="GO:0018104">
    <property type="term" value="P:peptidoglycan-protein cross-linking"/>
    <property type="evidence" value="ECO:0007669"/>
    <property type="project" value="TreeGrafter"/>
</dbReference>
<dbReference type="Pfam" id="PF03734">
    <property type="entry name" value="YkuD"/>
    <property type="match status" value="1"/>
</dbReference>
<feature type="active site" description="Proton donor/acceptor" evidence="6">
    <location>
        <position position="86"/>
    </location>
</feature>
<protein>
    <submittedName>
        <fullName evidence="8">Secreted protein</fullName>
    </submittedName>
</protein>
<comment type="pathway">
    <text evidence="1 6">Cell wall biogenesis; peptidoglycan biosynthesis.</text>
</comment>
<evidence type="ECO:0000256" key="2">
    <source>
        <dbReference type="ARBA" id="ARBA00022679"/>
    </source>
</evidence>
<keyword evidence="5 6" id="KW-0961">Cell wall biogenesis/degradation</keyword>
<feature type="domain" description="L,D-TPase catalytic" evidence="7">
    <location>
        <begin position="14"/>
        <end position="122"/>
    </location>
</feature>
<keyword evidence="4 6" id="KW-0573">Peptidoglycan synthesis</keyword>
<evidence type="ECO:0000256" key="5">
    <source>
        <dbReference type="ARBA" id="ARBA00023316"/>
    </source>
</evidence>
<dbReference type="EMBL" id="CP030759">
    <property type="protein sequence ID" value="AXA35405.1"/>
    <property type="molecule type" value="Genomic_DNA"/>
</dbReference>
<evidence type="ECO:0000256" key="4">
    <source>
        <dbReference type="ARBA" id="ARBA00022984"/>
    </source>
</evidence>
<name>A0A2Z4Y4N7_SUMC1</name>
<dbReference type="SUPFAM" id="SSF141523">
    <property type="entry name" value="L,D-transpeptidase catalytic domain-like"/>
    <property type="match status" value="1"/>
</dbReference>
<dbReference type="AlphaFoldDB" id="A0A2Z4Y4N7"/>
<organism evidence="8 9">
    <name type="scientific">Sumerlaea chitinivorans</name>
    <dbReference type="NCBI Taxonomy" id="2250252"/>
    <lineage>
        <taxon>Bacteria</taxon>
        <taxon>Candidatus Sumerlaeota</taxon>
        <taxon>Candidatus Sumerlaeia</taxon>
        <taxon>Candidatus Sumerlaeales</taxon>
        <taxon>Candidatus Sumerlaeaceae</taxon>
        <taxon>Candidatus Sumerlaea</taxon>
    </lineage>
</organism>
<dbReference type="GO" id="GO:0071555">
    <property type="term" value="P:cell wall organization"/>
    <property type="evidence" value="ECO:0007669"/>
    <property type="project" value="UniProtKB-UniRule"/>
</dbReference>
<keyword evidence="3 6" id="KW-0133">Cell shape</keyword>
<dbReference type="InterPro" id="IPR005490">
    <property type="entry name" value="LD_TPept_cat_dom"/>
</dbReference>
<evidence type="ECO:0000256" key="3">
    <source>
        <dbReference type="ARBA" id="ARBA00022960"/>
    </source>
</evidence>
<dbReference type="GO" id="GO:0008360">
    <property type="term" value="P:regulation of cell shape"/>
    <property type="evidence" value="ECO:0007669"/>
    <property type="project" value="UniProtKB-UniRule"/>
</dbReference>
<dbReference type="InterPro" id="IPR038063">
    <property type="entry name" value="Transpep_catalytic_dom"/>
</dbReference>
<gene>
    <name evidence="8" type="ORF">BRCON_0628</name>
</gene>
<dbReference type="PANTHER" id="PTHR30582">
    <property type="entry name" value="L,D-TRANSPEPTIDASE"/>
    <property type="match status" value="1"/>
</dbReference>
<dbReference type="PANTHER" id="PTHR30582:SF2">
    <property type="entry name" value="L,D-TRANSPEPTIDASE YCIB-RELATED"/>
    <property type="match status" value="1"/>
</dbReference>
<dbReference type="CDD" id="cd16913">
    <property type="entry name" value="YkuD_like"/>
    <property type="match status" value="1"/>
</dbReference>
<evidence type="ECO:0000313" key="8">
    <source>
        <dbReference type="EMBL" id="AXA35405.1"/>
    </source>
</evidence>
<dbReference type="PROSITE" id="PS52029">
    <property type="entry name" value="LD_TPASE"/>
    <property type="match status" value="1"/>
</dbReference>
<keyword evidence="2" id="KW-0808">Transferase</keyword>
<dbReference type="Proteomes" id="UP000262583">
    <property type="component" value="Chromosome"/>
</dbReference>
<feature type="active site" description="Nucleophile" evidence="6">
    <location>
        <position position="97"/>
    </location>
</feature>
<evidence type="ECO:0000256" key="6">
    <source>
        <dbReference type="PROSITE-ProRule" id="PRU01373"/>
    </source>
</evidence>
<sequence length="123" mass="13982">MKLFLLLAVLNGRLASAQESPDIEIWLRERVGRFGDYEFPIIGGSAEYPTPVGAFQVEWKSRLWWSKQWNAPMPYAVFFYGGAAIHEGSLSSHSHGCVRVPASAARYIYNLAREKQTRVFVYP</sequence>
<dbReference type="GO" id="GO:0071972">
    <property type="term" value="F:peptidoglycan L,D-transpeptidase activity"/>
    <property type="evidence" value="ECO:0007669"/>
    <property type="project" value="TreeGrafter"/>
</dbReference>
<evidence type="ECO:0000259" key="7">
    <source>
        <dbReference type="PROSITE" id="PS52029"/>
    </source>
</evidence>
<dbReference type="KEGG" id="schv:BRCON_0628"/>